<dbReference type="PANTHER" id="PTHR12304:SF4">
    <property type="entry name" value="URIDINE NUCLEOSIDASE"/>
    <property type="match status" value="1"/>
</dbReference>
<dbReference type="GO" id="GO:0006152">
    <property type="term" value="P:purine nucleoside catabolic process"/>
    <property type="evidence" value="ECO:0007669"/>
    <property type="project" value="TreeGrafter"/>
</dbReference>
<name>A0AAQ1MEZ6_9FIRM</name>
<reference evidence="6" key="1">
    <citation type="submission" date="2016-11" db="EMBL/GenBank/DDBJ databases">
        <authorList>
            <person name="Jaros S."/>
            <person name="Januszkiewicz K."/>
            <person name="Wedrychowicz H."/>
        </authorList>
    </citation>
    <scope>NUCLEOTIDE SEQUENCE [LARGE SCALE GENOMIC DNA]</scope>
    <source>
        <strain evidence="6">DSM 4029</strain>
    </source>
</reference>
<evidence type="ECO:0000256" key="2">
    <source>
        <dbReference type="ARBA" id="ARBA00023295"/>
    </source>
</evidence>
<dbReference type="AlphaFoldDB" id="A0AAQ1MEZ6"/>
<gene>
    <name evidence="5" type="ORF">SAMN05444424_2468</name>
</gene>
<feature type="chain" id="PRO_5043029991" evidence="3">
    <location>
        <begin position="29"/>
        <end position="358"/>
    </location>
</feature>
<dbReference type="InterPro" id="IPR001910">
    <property type="entry name" value="Inosine/uridine_hydrolase_dom"/>
</dbReference>
<protein>
    <submittedName>
        <fullName evidence="5">Pyrimidine-specific ribonucleoside hydrolase/non-specific riboncleoside hydrolase</fullName>
    </submittedName>
</protein>
<dbReference type="GO" id="GO:0008477">
    <property type="term" value="F:purine nucleosidase activity"/>
    <property type="evidence" value="ECO:0007669"/>
    <property type="project" value="TreeGrafter"/>
</dbReference>
<comment type="caution">
    <text evidence="5">The sequence shown here is derived from an EMBL/GenBank/DDBJ whole genome shotgun (WGS) entry which is preliminary data.</text>
</comment>
<keyword evidence="2" id="KW-0326">Glycosidase</keyword>
<dbReference type="Proteomes" id="UP000184089">
    <property type="component" value="Unassembled WGS sequence"/>
</dbReference>
<dbReference type="RefSeq" id="WP_021661190.1">
    <property type="nucleotide sequence ID" value="NZ_FQVY01000004.1"/>
</dbReference>
<evidence type="ECO:0000256" key="3">
    <source>
        <dbReference type="SAM" id="SignalP"/>
    </source>
</evidence>
<dbReference type="Gene3D" id="3.90.245.10">
    <property type="entry name" value="Ribonucleoside hydrolase-like"/>
    <property type="match status" value="1"/>
</dbReference>
<dbReference type="SUPFAM" id="SSF53590">
    <property type="entry name" value="Nucleoside hydrolase"/>
    <property type="match status" value="1"/>
</dbReference>
<keyword evidence="1 5" id="KW-0378">Hydrolase</keyword>
<dbReference type="InterPro" id="IPR036452">
    <property type="entry name" value="Ribo_hydro-like"/>
</dbReference>
<dbReference type="GO" id="GO:0005829">
    <property type="term" value="C:cytosol"/>
    <property type="evidence" value="ECO:0007669"/>
    <property type="project" value="TreeGrafter"/>
</dbReference>
<evidence type="ECO:0000256" key="1">
    <source>
        <dbReference type="ARBA" id="ARBA00022801"/>
    </source>
</evidence>
<dbReference type="InterPro" id="IPR023186">
    <property type="entry name" value="IUNH"/>
</dbReference>
<evidence type="ECO:0000313" key="5">
    <source>
        <dbReference type="EMBL" id="SHG46343.1"/>
    </source>
</evidence>
<sequence>MKRSLWKGAAAALLTCALLLSGCGGPPAKEDALPLDAGGDRQNLPLGKPVTGPVPVVIDCDPGTDDAYALALAASCEQLDIRAVCAVQGNAPLAHTGPNALTLCAYLGIDCPVSQGAAAPLSREAVTAEYAHGSNGLGGVKLPDPGRAFDSLPAWDRLYQEAVAAGGELQVIALGPLTNVATALQKYPDLPQYLAKITVMGSSLSGGNITAQAEFNVYSDPEAWQVVLASGVPLTVVGLDVTTKTYLSQDNLAVLLEKEGRASALLKGIADYAATRSSQSGLTLNDALAVASVVNPPVVTTQAADLRVQARPGSGVDGKTTATNPKKGEEGNCQLALRVDNALFQAMLLRMMDFYAAG</sequence>
<accession>A0AAQ1MEZ6</accession>
<dbReference type="PROSITE" id="PS51257">
    <property type="entry name" value="PROKAR_LIPOPROTEIN"/>
    <property type="match status" value="1"/>
</dbReference>
<keyword evidence="3" id="KW-0732">Signal</keyword>
<dbReference type="EMBL" id="FQVY01000004">
    <property type="protein sequence ID" value="SHG46343.1"/>
    <property type="molecule type" value="Genomic_DNA"/>
</dbReference>
<organism evidence="5 6">
    <name type="scientific">Bittarella massiliensis</name>
    <name type="common">ex Durand et al. 2017</name>
    <dbReference type="NCBI Taxonomy" id="1720313"/>
    <lineage>
        <taxon>Bacteria</taxon>
        <taxon>Bacillati</taxon>
        <taxon>Bacillota</taxon>
        <taxon>Clostridia</taxon>
        <taxon>Eubacteriales</taxon>
        <taxon>Oscillospiraceae</taxon>
        <taxon>Bittarella (ex Durand et al. 2017)</taxon>
    </lineage>
</organism>
<feature type="domain" description="Inosine/uridine-preferring nucleoside hydrolase" evidence="4">
    <location>
        <begin position="56"/>
        <end position="345"/>
    </location>
</feature>
<proteinExistence type="predicted"/>
<dbReference type="Pfam" id="PF01156">
    <property type="entry name" value="IU_nuc_hydro"/>
    <property type="match status" value="1"/>
</dbReference>
<evidence type="ECO:0000313" key="6">
    <source>
        <dbReference type="Proteomes" id="UP000184089"/>
    </source>
</evidence>
<feature type="signal peptide" evidence="3">
    <location>
        <begin position="1"/>
        <end position="28"/>
    </location>
</feature>
<evidence type="ECO:0000259" key="4">
    <source>
        <dbReference type="Pfam" id="PF01156"/>
    </source>
</evidence>
<dbReference type="PANTHER" id="PTHR12304">
    <property type="entry name" value="INOSINE-URIDINE PREFERRING NUCLEOSIDE HYDROLASE"/>
    <property type="match status" value="1"/>
</dbReference>